<dbReference type="Proteomes" id="UP000694308">
    <property type="component" value="Unassembled WGS sequence"/>
</dbReference>
<dbReference type="AlphaFoldDB" id="A0A949U4U8"/>
<sequence length="345" mass="40010">MNQKCICGSGLAIDECCIKKYPSLKLNKKDIKDCTKYENWDRQRQSVWQLVAKTLNECSNFSKQNIIIFGAGACDDLPIDFICDKFSEIVLVDIDSKALNEALKKIPNNLKDKVILVEWDVTGLYTNSELKLCLEKAKNGTYKTVEDVIKDISKLTIKIQDLDVPIEIQKRMPFSVVLSDLIVTQLFTNYFYGEVSLNLIKLDSAIFERNLSDFNIKDIVDFLLCQHLKLLQKVTTIHGKIIILADTFVYGTEANLLKSPFNEVIKKNPEFISNYRKITSQDIVGWMNNYSVAGSNIPYHIKTNNFNRLHTDRVTWWWWIFNKERLYFVMGYVFTVCDHDVNMYD</sequence>
<keyword evidence="2" id="KW-1185">Reference proteome</keyword>
<dbReference type="RefSeq" id="WP_218323544.1">
    <property type="nucleotide sequence ID" value="NZ_JAEEGC010000178.1"/>
</dbReference>
<reference evidence="1" key="1">
    <citation type="submission" date="2020-12" db="EMBL/GenBank/DDBJ databases">
        <title>Clostridium thailandense sp. nov., a novel acetogenic bacterium isolated from peat land soil in Thailand.</title>
        <authorList>
            <person name="Chaikitkaew S."/>
            <person name="Birkeland N.K."/>
        </authorList>
    </citation>
    <scope>NUCLEOTIDE SEQUENCE</scope>
    <source>
        <strain evidence="1">PL3</strain>
    </source>
</reference>
<evidence type="ECO:0000313" key="1">
    <source>
        <dbReference type="EMBL" id="MBV7276464.1"/>
    </source>
</evidence>
<protein>
    <submittedName>
        <fullName evidence="1">Uncharacterized protein</fullName>
    </submittedName>
</protein>
<comment type="caution">
    <text evidence="1">The sequence shown here is derived from an EMBL/GenBank/DDBJ whole genome shotgun (WGS) entry which is preliminary data.</text>
</comment>
<proteinExistence type="predicted"/>
<name>A0A949U4U8_9CLOT</name>
<organism evidence="1 2">
    <name type="scientific">Clostridium thailandense</name>
    <dbReference type="NCBI Taxonomy" id="2794346"/>
    <lineage>
        <taxon>Bacteria</taxon>
        <taxon>Bacillati</taxon>
        <taxon>Bacillota</taxon>
        <taxon>Clostridia</taxon>
        <taxon>Eubacteriales</taxon>
        <taxon>Clostridiaceae</taxon>
        <taxon>Clostridium</taxon>
    </lineage>
</organism>
<accession>A0A949U4U8</accession>
<gene>
    <name evidence="1" type="ORF">I6U48_26645</name>
</gene>
<evidence type="ECO:0000313" key="2">
    <source>
        <dbReference type="Proteomes" id="UP000694308"/>
    </source>
</evidence>
<dbReference type="EMBL" id="JAEEGC010000178">
    <property type="protein sequence ID" value="MBV7276464.1"/>
    <property type="molecule type" value="Genomic_DNA"/>
</dbReference>